<name>A0AA88AG62_FICCA</name>
<comment type="caution">
    <text evidence="2">The sequence shown here is derived from an EMBL/GenBank/DDBJ whole genome shotgun (WGS) entry which is preliminary data.</text>
</comment>
<accession>A0AA88AG62</accession>
<sequence length="156" mass="17420">MRLLCNISPPLSQFPNPQSPPFFPNFTRKALIGALSFTLLISSPSPSPSLSFHPPSSPQSPPSEICREQVSDDGADSASDSAFTNEGIVEEAWEIVNESFLDSGRRRWSPETWQRKKEDIRSTSIQTRSKAHDIIKRMLASLGDPYTRFLSPEEVN</sequence>
<evidence type="ECO:0000256" key="1">
    <source>
        <dbReference type="SAM" id="MobiDB-lite"/>
    </source>
</evidence>
<dbReference type="PANTHER" id="PTHR32060:SF31">
    <property type="entry name" value="CARBOXYL-TERMINAL-PROCESSING PEPTIDASE 1, CHLOROPLASTIC"/>
    <property type="match status" value="1"/>
</dbReference>
<dbReference type="InterPro" id="IPR029045">
    <property type="entry name" value="ClpP/crotonase-like_dom_sf"/>
</dbReference>
<proteinExistence type="predicted"/>
<gene>
    <name evidence="2" type="ORF">TIFTF001_012568</name>
</gene>
<dbReference type="EMBL" id="BTGU01000016">
    <property type="protein sequence ID" value="GMN43366.1"/>
    <property type="molecule type" value="Genomic_DNA"/>
</dbReference>
<keyword evidence="3" id="KW-1185">Reference proteome</keyword>
<dbReference type="AlphaFoldDB" id="A0AA88AG62"/>
<evidence type="ECO:0000313" key="3">
    <source>
        <dbReference type="Proteomes" id="UP001187192"/>
    </source>
</evidence>
<dbReference type="GO" id="GO:0004175">
    <property type="term" value="F:endopeptidase activity"/>
    <property type="evidence" value="ECO:0007669"/>
    <property type="project" value="TreeGrafter"/>
</dbReference>
<reference evidence="2" key="1">
    <citation type="submission" date="2023-07" db="EMBL/GenBank/DDBJ databases">
        <title>draft genome sequence of fig (Ficus carica).</title>
        <authorList>
            <person name="Takahashi T."/>
            <person name="Nishimura K."/>
        </authorList>
    </citation>
    <scope>NUCLEOTIDE SEQUENCE</scope>
</reference>
<organism evidence="2 3">
    <name type="scientific">Ficus carica</name>
    <name type="common">Common fig</name>
    <dbReference type="NCBI Taxonomy" id="3494"/>
    <lineage>
        <taxon>Eukaryota</taxon>
        <taxon>Viridiplantae</taxon>
        <taxon>Streptophyta</taxon>
        <taxon>Embryophyta</taxon>
        <taxon>Tracheophyta</taxon>
        <taxon>Spermatophyta</taxon>
        <taxon>Magnoliopsida</taxon>
        <taxon>eudicotyledons</taxon>
        <taxon>Gunneridae</taxon>
        <taxon>Pentapetalae</taxon>
        <taxon>rosids</taxon>
        <taxon>fabids</taxon>
        <taxon>Rosales</taxon>
        <taxon>Moraceae</taxon>
        <taxon>Ficeae</taxon>
        <taxon>Ficus</taxon>
    </lineage>
</organism>
<dbReference type="Proteomes" id="UP001187192">
    <property type="component" value="Unassembled WGS sequence"/>
</dbReference>
<dbReference type="PANTHER" id="PTHR32060">
    <property type="entry name" value="TAIL-SPECIFIC PROTEASE"/>
    <property type="match status" value="1"/>
</dbReference>
<dbReference type="Gene3D" id="3.30.750.44">
    <property type="match status" value="1"/>
</dbReference>
<feature type="region of interest" description="Disordered" evidence="1">
    <location>
        <begin position="46"/>
        <end position="86"/>
    </location>
</feature>
<protein>
    <submittedName>
        <fullName evidence="2">Uncharacterized protein</fullName>
    </submittedName>
</protein>
<dbReference type="SUPFAM" id="SSF52096">
    <property type="entry name" value="ClpP/crotonase"/>
    <property type="match status" value="1"/>
</dbReference>
<evidence type="ECO:0000313" key="2">
    <source>
        <dbReference type="EMBL" id="GMN43366.1"/>
    </source>
</evidence>